<dbReference type="Pfam" id="PF03767">
    <property type="entry name" value="Acid_phosphat_B"/>
    <property type="match status" value="1"/>
</dbReference>
<evidence type="ECO:0000256" key="1">
    <source>
        <dbReference type="ARBA" id="ARBA00022729"/>
    </source>
</evidence>
<name>A0A0E0PII7_ORYRU</name>
<dbReference type="InterPro" id="IPR036412">
    <property type="entry name" value="HAD-like_sf"/>
</dbReference>
<feature type="region of interest" description="Disordered" evidence="2">
    <location>
        <begin position="100"/>
        <end position="124"/>
    </location>
</feature>
<evidence type="ECO:0000256" key="3">
    <source>
        <dbReference type="SAM" id="SignalP"/>
    </source>
</evidence>
<evidence type="ECO:0000313" key="4">
    <source>
        <dbReference type="EnsemblPlants" id="ORUFI05G06330.2"/>
    </source>
</evidence>
<protein>
    <recommendedName>
        <fullName evidence="6">Acid phosphatase</fullName>
    </recommendedName>
</protein>
<evidence type="ECO:0008006" key="6">
    <source>
        <dbReference type="Google" id="ProtNLM"/>
    </source>
</evidence>
<proteinExistence type="predicted"/>
<reference evidence="5" key="1">
    <citation type="submission" date="2013-06" db="EMBL/GenBank/DDBJ databases">
        <authorList>
            <person name="Zhao Q."/>
        </authorList>
    </citation>
    <scope>NUCLEOTIDE SEQUENCE</scope>
    <source>
        <strain evidence="5">cv. W1943</strain>
    </source>
</reference>
<dbReference type="EnsemblPlants" id="ORUFI05G06330.2">
    <property type="protein sequence ID" value="ORUFI05G06330.2"/>
    <property type="gene ID" value="ORUFI05G06330"/>
</dbReference>
<dbReference type="Gene3D" id="3.40.50.1000">
    <property type="entry name" value="HAD superfamily/HAD-like"/>
    <property type="match status" value="1"/>
</dbReference>
<dbReference type="InterPro" id="IPR023214">
    <property type="entry name" value="HAD_sf"/>
</dbReference>
<organism evidence="4 5">
    <name type="scientific">Oryza rufipogon</name>
    <name type="common">Brownbeard rice</name>
    <name type="synonym">Asian wild rice</name>
    <dbReference type="NCBI Taxonomy" id="4529"/>
    <lineage>
        <taxon>Eukaryota</taxon>
        <taxon>Viridiplantae</taxon>
        <taxon>Streptophyta</taxon>
        <taxon>Embryophyta</taxon>
        <taxon>Tracheophyta</taxon>
        <taxon>Spermatophyta</taxon>
        <taxon>Magnoliopsida</taxon>
        <taxon>Liliopsida</taxon>
        <taxon>Poales</taxon>
        <taxon>Poaceae</taxon>
        <taxon>BOP clade</taxon>
        <taxon>Oryzoideae</taxon>
        <taxon>Oryzeae</taxon>
        <taxon>Oryzinae</taxon>
        <taxon>Oryza</taxon>
    </lineage>
</organism>
<feature type="region of interest" description="Disordered" evidence="2">
    <location>
        <begin position="27"/>
        <end position="49"/>
    </location>
</feature>
<feature type="compositionally biased region" description="Basic and acidic residues" evidence="2">
    <location>
        <begin position="35"/>
        <end position="49"/>
    </location>
</feature>
<accession>A0A0E0PII7</accession>
<evidence type="ECO:0000313" key="5">
    <source>
        <dbReference type="Proteomes" id="UP000008022"/>
    </source>
</evidence>
<dbReference type="PANTHER" id="PTHR31284:SF19">
    <property type="entry name" value="VEGETATIVE STORAGE PROTEIN 1-RELATED"/>
    <property type="match status" value="1"/>
</dbReference>
<feature type="signal peptide" evidence="3">
    <location>
        <begin position="1"/>
        <end position="18"/>
    </location>
</feature>
<dbReference type="SUPFAM" id="SSF56784">
    <property type="entry name" value="HAD-like"/>
    <property type="match status" value="1"/>
</dbReference>
<dbReference type="Proteomes" id="UP000008022">
    <property type="component" value="Unassembled WGS sequence"/>
</dbReference>
<keyword evidence="1 3" id="KW-0732">Signal</keyword>
<dbReference type="PANTHER" id="PTHR31284">
    <property type="entry name" value="ACID PHOSPHATASE-LIKE PROTEIN"/>
    <property type="match status" value="1"/>
</dbReference>
<feature type="chain" id="PRO_5002370240" description="Acid phosphatase" evidence="3">
    <location>
        <begin position="19"/>
        <end position="387"/>
    </location>
</feature>
<sequence>MATPRLLLLLTLSAAATAAPASAAARSRSRCHTLRQREDGESNRGDEYGNDKIFYETELPLPFLEFSQLPLVCGWGKLTSTAGNVMTLSTTVPARHQADVSNRSHRGPEGCHHPQISSSRATTQGYTTAGRSYCSNRLSSRPQLNRSRYLEISKQGDGNNGDVEAAPSGHTVAQRWAPASAAASAADEGAAAAAAYCGSVRTALIGGAEYHRSAGRRCRRTALATSPAGYMTSDRYGRDSDVVINEGIAYAESLKLSGNGKEPYDHANFLQYVAGGSAPALQGTLRLYQRLLQLGIKPVFLTDRTEDQIAITTHNLLSQGYSSWEKLLLQPIGLQTSTLAFKTSERKKLVDAGYVIIGNIGDQWSDILGSPEGCRTFKYPNPMYYVA</sequence>
<feature type="compositionally biased region" description="Polar residues" evidence="2">
    <location>
        <begin position="115"/>
        <end position="124"/>
    </location>
</feature>
<keyword evidence="5" id="KW-1185">Reference proteome</keyword>
<dbReference type="InterPro" id="IPR005519">
    <property type="entry name" value="Acid_phosphat_B-like"/>
</dbReference>
<evidence type="ECO:0000256" key="2">
    <source>
        <dbReference type="SAM" id="MobiDB-lite"/>
    </source>
</evidence>
<dbReference type="Gramene" id="ORUFI05G06330.2">
    <property type="protein sequence ID" value="ORUFI05G06330.2"/>
    <property type="gene ID" value="ORUFI05G06330"/>
</dbReference>
<dbReference type="AlphaFoldDB" id="A0A0E0PII7"/>
<reference evidence="4" key="2">
    <citation type="submission" date="2015-06" db="UniProtKB">
        <authorList>
            <consortium name="EnsemblPlants"/>
        </authorList>
    </citation>
    <scope>IDENTIFICATION</scope>
</reference>